<dbReference type="AlphaFoldDB" id="A0A4R5CS74"/>
<dbReference type="InterPro" id="IPR012791">
    <property type="entry name" value="3-oxoacid_CoA-transf_B"/>
</dbReference>
<dbReference type="FunCoup" id="A0A4R5CS74">
    <property type="interactions" value="42"/>
</dbReference>
<keyword evidence="4" id="KW-1185">Reference proteome</keyword>
<dbReference type="RefSeq" id="WP_131898144.1">
    <property type="nucleotide sequence ID" value="NZ_SMKZ01000033.1"/>
</dbReference>
<dbReference type="SUPFAM" id="SSF100950">
    <property type="entry name" value="NagB/RpiA/CoA transferase-like"/>
    <property type="match status" value="1"/>
</dbReference>
<dbReference type="Proteomes" id="UP000294739">
    <property type="component" value="Unassembled WGS sequence"/>
</dbReference>
<dbReference type="Pfam" id="PF01144">
    <property type="entry name" value="CoA_trans"/>
    <property type="match status" value="1"/>
</dbReference>
<dbReference type="InterPro" id="IPR004165">
    <property type="entry name" value="CoA_trans_fam_I"/>
</dbReference>
<comment type="similarity">
    <text evidence="1">Belongs to the 3-oxoacid CoA-transferase subunit B family.</text>
</comment>
<keyword evidence="2 3" id="KW-0808">Transferase</keyword>
<dbReference type="InParanoid" id="A0A4R5CS74"/>
<dbReference type="EMBL" id="SMKZ01000033">
    <property type="protein sequence ID" value="TDE03126.1"/>
    <property type="molecule type" value="Genomic_DNA"/>
</dbReference>
<evidence type="ECO:0000256" key="1">
    <source>
        <dbReference type="ARBA" id="ARBA00007047"/>
    </source>
</evidence>
<dbReference type="OrthoDB" id="9778604at2"/>
<dbReference type="NCBIfam" id="TIGR02428">
    <property type="entry name" value="pcaJ_scoB_fam"/>
    <property type="match status" value="1"/>
</dbReference>
<protein>
    <submittedName>
        <fullName evidence="3">3-oxoacid CoA-transferase subunit B</fullName>
    </submittedName>
</protein>
<evidence type="ECO:0000256" key="2">
    <source>
        <dbReference type="ARBA" id="ARBA00022679"/>
    </source>
</evidence>
<dbReference type="GO" id="GO:0008410">
    <property type="term" value="F:CoA-transferase activity"/>
    <property type="evidence" value="ECO:0007669"/>
    <property type="project" value="InterPro"/>
</dbReference>
<evidence type="ECO:0000313" key="4">
    <source>
        <dbReference type="Proteomes" id="UP000294739"/>
    </source>
</evidence>
<dbReference type="InterPro" id="IPR037171">
    <property type="entry name" value="NagB/RpiA_transferase-like"/>
</dbReference>
<proteinExistence type="inferred from homology"/>
<accession>A0A4R5CS74</accession>
<name>A0A4R5CS74_9ACTN</name>
<organism evidence="3 4">
    <name type="scientific">Jiangella asiatica</name>
    <dbReference type="NCBI Taxonomy" id="2530372"/>
    <lineage>
        <taxon>Bacteria</taxon>
        <taxon>Bacillati</taxon>
        <taxon>Actinomycetota</taxon>
        <taxon>Actinomycetes</taxon>
        <taxon>Jiangellales</taxon>
        <taxon>Jiangellaceae</taxon>
        <taxon>Jiangella</taxon>
    </lineage>
</organism>
<dbReference type="PANTHER" id="PTHR13707">
    <property type="entry name" value="KETOACID-COENZYME A TRANSFERASE"/>
    <property type="match status" value="1"/>
</dbReference>
<evidence type="ECO:0000313" key="3">
    <source>
        <dbReference type="EMBL" id="TDE03126.1"/>
    </source>
</evidence>
<dbReference type="Gene3D" id="3.40.1080.10">
    <property type="entry name" value="Glutaconate Coenzyme A-transferase"/>
    <property type="match status" value="1"/>
</dbReference>
<dbReference type="SMART" id="SM00882">
    <property type="entry name" value="CoA_trans"/>
    <property type="match status" value="1"/>
</dbReference>
<reference evidence="3 4" key="1">
    <citation type="submission" date="2019-03" db="EMBL/GenBank/DDBJ databases">
        <title>Draft genome sequences of novel Actinobacteria.</title>
        <authorList>
            <person name="Sahin N."/>
            <person name="Ay H."/>
            <person name="Saygin H."/>
        </authorList>
    </citation>
    <scope>NUCLEOTIDE SEQUENCE [LARGE SCALE GENOMIC DNA]</scope>
    <source>
        <strain evidence="3 4">5K138</strain>
    </source>
</reference>
<gene>
    <name evidence="3" type="ORF">E1269_20945</name>
</gene>
<sequence length="217" mass="22689">MSRPGWDVPQQARQVARRLPRGGYVNLGIGLPAAVADQIDPDQHVVFHCENGLIGYRGMVGGDDPDPDVIDAGSRQVALIPGAAVVGHDLSFAIARGGRLDATVLGAYQVSADGDLANWTTPAARLSGVGGAMDLALGAKQVIVMMRHRARDGAPKIVQRCSYPLTARRCVGLVVTELAVIEVTADGLAVRQLAPDITFDDLQNATDAPLLAPSATP</sequence>
<dbReference type="PANTHER" id="PTHR13707:SF60">
    <property type="entry name" value="ACETATE COA-TRANSFERASE SUBUNIT ALPHA"/>
    <property type="match status" value="1"/>
</dbReference>
<comment type="caution">
    <text evidence="3">The sequence shown here is derived from an EMBL/GenBank/DDBJ whole genome shotgun (WGS) entry which is preliminary data.</text>
</comment>